<dbReference type="InterPro" id="IPR051036">
    <property type="entry name" value="SIGLEC"/>
</dbReference>
<name>A0A9F5J3D9_PYTBI</name>
<keyword evidence="7" id="KW-1015">Disulfide bond</keyword>
<dbReference type="OrthoDB" id="10012075at2759"/>
<keyword evidence="2 11" id="KW-0812">Transmembrane</keyword>
<accession>A0A9F5J3D9</accession>
<keyword evidence="13" id="KW-1185">Reference proteome</keyword>
<feature type="domain" description="Ig-like" evidence="12">
    <location>
        <begin position="103"/>
        <end position="197"/>
    </location>
</feature>
<dbReference type="InterPro" id="IPR013098">
    <property type="entry name" value="Ig_I-set"/>
</dbReference>
<reference evidence="14" key="1">
    <citation type="submission" date="2025-08" db="UniProtKB">
        <authorList>
            <consortium name="RefSeq"/>
        </authorList>
    </citation>
    <scope>IDENTIFICATION</scope>
    <source>
        <tissue evidence="14">Liver</tissue>
    </source>
</reference>
<feature type="non-terminal residue" evidence="14">
    <location>
        <position position="1"/>
    </location>
</feature>
<keyword evidence="5 11" id="KW-1133">Transmembrane helix</keyword>
<dbReference type="InterPro" id="IPR003598">
    <property type="entry name" value="Ig_sub2"/>
</dbReference>
<dbReference type="AlphaFoldDB" id="A0A9F5J3D9"/>
<dbReference type="PANTHER" id="PTHR12035">
    <property type="entry name" value="SIALIC ACID BINDING IMMUNOGLOBULIN-LIKE LECTIN"/>
    <property type="match status" value="1"/>
</dbReference>
<dbReference type="OMA" id="ANITCAT"/>
<feature type="region of interest" description="Disordered" evidence="10">
    <location>
        <begin position="239"/>
        <end position="260"/>
    </location>
</feature>
<evidence type="ECO:0000256" key="10">
    <source>
        <dbReference type="SAM" id="MobiDB-lite"/>
    </source>
</evidence>
<sequence>RQAPEIQILGKLRVGHPANITCATFRSCSWQPPKFTWKAFSKNLNFHLWLNGSQVYSSVLDFLPSVADHNRNLTCKVTYRNGSSSVSKEKTVQLDVNFPPQTPVISVARLRPNENLRNFTKASRIMIEKGDSIVLRCKVKGNPLPNVTWVKGSQILGTPLQPSNALNLSDMKEEDAGEYQCQAANTEGSAEASFEVSMAPEDKNNCLLSMVTGALFMLAVVILITGVILVSKRCLRKRKTVTNSETEPKDSALALGKTSPNLKNPSTLDLAVWQMDRISLKPESAEESAGRNPRDPEELYYATLTFNAPNPIPDATSKEIQTDYAEIRRYNSQGQQDMKI</sequence>
<dbReference type="InterPro" id="IPR003599">
    <property type="entry name" value="Ig_sub"/>
</dbReference>
<dbReference type="Gene3D" id="2.60.40.10">
    <property type="entry name" value="Immunoglobulins"/>
    <property type="match status" value="2"/>
</dbReference>
<organism evidence="13 14">
    <name type="scientific">Python bivittatus</name>
    <name type="common">Burmese python</name>
    <name type="synonym">Python molurus bivittatus</name>
    <dbReference type="NCBI Taxonomy" id="176946"/>
    <lineage>
        <taxon>Eukaryota</taxon>
        <taxon>Metazoa</taxon>
        <taxon>Chordata</taxon>
        <taxon>Craniata</taxon>
        <taxon>Vertebrata</taxon>
        <taxon>Euteleostomi</taxon>
        <taxon>Lepidosauria</taxon>
        <taxon>Squamata</taxon>
        <taxon>Bifurcata</taxon>
        <taxon>Unidentata</taxon>
        <taxon>Episquamata</taxon>
        <taxon>Toxicofera</taxon>
        <taxon>Serpentes</taxon>
        <taxon>Henophidia</taxon>
        <taxon>Pythonidae</taxon>
        <taxon>Python</taxon>
    </lineage>
</organism>
<dbReference type="FunFam" id="2.60.40.10:FF:000032">
    <property type="entry name" value="palladin isoform X1"/>
    <property type="match status" value="1"/>
</dbReference>
<evidence type="ECO:0000313" key="14">
    <source>
        <dbReference type="RefSeq" id="XP_025025934.1"/>
    </source>
</evidence>
<dbReference type="GO" id="GO:0030246">
    <property type="term" value="F:carbohydrate binding"/>
    <property type="evidence" value="ECO:0007669"/>
    <property type="project" value="UniProtKB-KW"/>
</dbReference>
<dbReference type="Pfam" id="PF07679">
    <property type="entry name" value="I-set"/>
    <property type="match status" value="1"/>
</dbReference>
<evidence type="ECO:0000256" key="2">
    <source>
        <dbReference type="ARBA" id="ARBA00022692"/>
    </source>
</evidence>
<dbReference type="GO" id="GO:0007155">
    <property type="term" value="P:cell adhesion"/>
    <property type="evidence" value="ECO:0007669"/>
    <property type="project" value="UniProtKB-KW"/>
</dbReference>
<evidence type="ECO:0000256" key="1">
    <source>
        <dbReference type="ARBA" id="ARBA00004479"/>
    </source>
</evidence>
<dbReference type="InterPro" id="IPR007110">
    <property type="entry name" value="Ig-like_dom"/>
</dbReference>
<dbReference type="GO" id="GO:0005886">
    <property type="term" value="C:plasma membrane"/>
    <property type="evidence" value="ECO:0007669"/>
    <property type="project" value="TreeGrafter"/>
</dbReference>
<evidence type="ECO:0000256" key="8">
    <source>
        <dbReference type="ARBA" id="ARBA00023319"/>
    </source>
</evidence>
<keyword evidence="8" id="KW-0393">Immunoglobulin domain</keyword>
<dbReference type="SUPFAM" id="SSF48726">
    <property type="entry name" value="Immunoglobulin"/>
    <property type="match status" value="2"/>
</dbReference>
<evidence type="ECO:0000256" key="7">
    <source>
        <dbReference type="ARBA" id="ARBA00023157"/>
    </source>
</evidence>
<dbReference type="KEGG" id="pbi:103056774"/>
<dbReference type="InterPro" id="IPR013783">
    <property type="entry name" value="Ig-like_fold"/>
</dbReference>
<feature type="transmembrane region" description="Helical" evidence="11">
    <location>
        <begin position="207"/>
        <end position="230"/>
    </location>
</feature>
<evidence type="ECO:0000256" key="5">
    <source>
        <dbReference type="ARBA" id="ARBA00022989"/>
    </source>
</evidence>
<comment type="similarity">
    <text evidence="9">Belongs to the immunoglobulin superfamily. SIGLEC (sialic acid binding Ig-like lectin) family.</text>
</comment>
<evidence type="ECO:0000256" key="6">
    <source>
        <dbReference type="ARBA" id="ARBA00023136"/>
    </source>
</evidence>
<keyword evidence="4" id="KW-0130">Cell adhesion</keyword>
<keyword evidence="3" id="KW-0430">Lectin</keyword>
<evidence type="ECO:0000256" key="3">
    <source>
        <dbReference type="ARBA" id="ARBA00022734"/>
    </source>
</evidence>
<dbReference type="PROSITE" id="PS50835">
    <property type="entry name" value="IG_LIKE"/>
    <property type="match status" value="2"/>
</dbReference>
<evidence type="ECO:0000256" key="11">
    <source>
        <dbReference type="SAM" id="Phobius"/>
    </source>
</evidence>
<proteinExistence type="inferred from homology"/>
<dbReference type="Proteomes" id="UP000695026">
    <property type="component" value="Unplaced"/>
</dbReference>
<evidence type="ECO:0000313" key="13">
    <source>
        <dbReference type="Proteomes" id="UP000695026"/>
    </source>
</evidence>
<dbReference type="SMART" id="SM00408">
    <property type="entry name" value="IGc2"/>
    <property type="match status" value="1"/>
</dbReference>
<dbReference type="SMART" id="SM00409">
    <property type="entry name" value="IG"/>
    <property type="match status" value="2"/>
</dbReference>
<feature type="domain" description="Ig-like" evidence="12">
    <location>
        <begin position="4"/>
        <end position="93"/>
    </location>
</feature>
<dbReference type="GO" id="GO:0033691">
    <property type="term" value="F:sialic acid binding"/>
    <property type="evidence" value="ECO:0007669"/>
    <property type="project" value="TreeGrafter"/>
</dbReference>
<gene>
    <name evidence="14" type="primary">LOC103056774</name>
</gene>
<comment type="subcellular location">
    <subcellularLocation>
        <location evidence="1">Membrane</location>
        <topology evidence="1">Single-pass type I membrane protein</topology>
    </subcellularLocation>
</comment>
<keyword evidence="6 11" id="KW-0472">Membrane</keyword>
<dbReference type="RefSeq" id="XP_025025934.1">
    <property type="nucleotide sequence ID" value="XM_025170166.1"/>
</dbReference>
<dbReference type="InterPro" id="IPR036179">
    <property type="entry name" value="Ig-like_dom_sf"/>
</dbReference>
<dbReference type="GeneID" id="103056774"/>
<evidence type="ECO:0000256" key="9">
    <source>
        <dbReference type="ARBA" id="ARBA00038361"/>
    </source>
</evidence>
<dbReference type="PANTHER" id="PTHR12035:SF125">
    <property type="entry name" value="SIALIC ACID-BINDING IG-LIKE LECTIN 5"/>
    <property type="match status" value="1"/>
</dbReference>
<protein>
    <submittedName>
        <fullName evidence="14">Sialic acid-binding Ig-like lectin 6</fullName>
    </submittedName>
</protein>
<evidence type="ECO:0000259" key="12">
    <source>
        <dbReference type="PROSITE" id="PS50835"/>
    </source>
</evidence>
<evidence type="ECO:0000256" key="4">
    <source>
        <dbReference type="ARBA" id="ARBA00022889"/>
    </source>
</evidence>